<feature type="region of interest" description="Disordered" evidence="1">
    <location>
        <begin position="1"/>
        <end position="34"/>
    </location>
</feature>
<keyword evidence="3" id="KW-1185">Reference proteome</keyword>
<dbReference type="Proteomes" id="UP001499967">
    <property type="component" value="Unassembled WGS sequence"/>
</dbReference>
<sequence>MARRRHSGGSRRPSRCSTSSTFNGAELAAGGKGGGRICFEDPGLTGTYQVLYDGWFQGEEQAWETSRG</sequence>
<name>A0ABN1PHC0_9PSEU</name>
<gene>
    <name evidence="2" type="ORF">GCM10009559_14580</name>
</gene>
<dbReference type="EMBL" id="BAAAHP010000038">
    <property type="protein sequence ID" value="GAA0928273.1"/>
    <property type="molecule type" value="Genomic_DNA"/>
</dbReference>
<evidence type="ECO:0000256" key="1">
    <source>
        <dbReference type="SAM" id="MobiDB-lite"/>
    </source>
</evidence>
<reference evidence="2 3" key="1">
    <citation type="journal article" date="2019" name="Int. J. Syst. Evol. Microbiol.">
        <title>The Global Catalogue of Microorganisms (GCM) 10K type strain sequencing project: providing services to taxonomists for standard genome sequencing and annotation.</title>
        <authorList>
            <consortium name="The Broad Institute Genomics Platform"/>
            <consortium name="The Broad Institute Genome Sequencing Center for Infectious Disease"/>
            <person name="Wu L."/>
            <person name="Ma J."/>
        </authorList>
    </citation>
    <scope>NUCLEOTIDE SEQUENCE [LARGE SCALE GENOMIC DNA]</scope>
    <source>
        <strain evidence="2 3">JCM 11117</strain>
    </source>
</reference>
<protein>
    <submittedName>
        <fullName evidence="2">Uncharacterized protein</fullName>
    </submittedName>
</protein>
<feature type="compositionally biased region" description="Low complexity" evidence="1">
    <location>
        <begin position="15"/>
        <end position="29"/>
    </location>
</feature>
<accession>A0ABN1PHC0</accession>
<evidence type="ECO:0000313" key="2">
    <source>
        <dbReference type="EMBL" id="GAA0928273.1"/>
    </source>
</evidence>
<organism evidence="2 3">
    <name type="scientific">Pseudonocardia zijingensis</name>
    <dbReference type="NCBI Taxonomy" id="153376"/>
    <lineage>
        <taxon>Bacteria</taxon>
        <taxon>Bacillati</taxon>
        <taxon>Actinomycetota</taxon>
        <taxon>Actinomycetes</taxon>
        <taxon>Pseudonocardiales</taxon>
        <taxon>Pseudonocardiaceae</taxon>
        <taxon>Pseudonocardia</taxon>
    </lineage>
</organism>
<evidence type="ECO:0000313" key="3">
    <source>
        <dbReference type="Proteomes" id="UP001499967"/>
    </source>
</evidence>
<dbReference type="RefSeq" id="WP_343940279.1">
    <property type="nucleotide sequence ID" value="NZ_BAAAHP010000038.1"/>
</dbReference>
<comment type="caution">
    <text evidence="2">The sequence shown here is derived from an EMBL/GenBank/DDBJ whole genome shotgun (WGS) entry which is preliminary data.</text>
</comment>
<proteinExistence type="predicted"/>
<feature type="compositionally biased region" description="Basic residues" evidence="1">
    <location>
        <begin position="1"/>
        <end position="14"/>
    </location>
</feature>